<name>A0ABQ6HSG2_9MICO</name>
<keyword evidence="3" id="KW-1185">Reference proteome</keyword>
<dbReference type="PANTHER" id="PTHR19328">
    <property type="entry name" value="HEDGEHOG-INTERACTING PROTEIN"/>
    <property type="match status" value="1"/>
</dbReference>
<dbReference type="RefSeq" id="WP_241444203.1">
    <property type="nucleotide sequence ID" value="NZ_BSUJ01000001.1"/>
</dbReference>
<sequence length="350" mass="37177">MLTTSAFTVNALEAYDEPWAATFLGSTGYLAVTERPGRLLLRAPDGQRITVSGVPEVAAAGQGGLGDVITAPGYDGTSNRTIYLSWAERGDGGTGAAVGRATLAIAADGGSARLQDLRVIWRQTPKTSGSGHYGHRLAFDPSGEHLFVTSGERQKMDPAQDLGTTLGKIVRLTPDGQAAPGNPFANRGGVAAQIWSYGHRNPLGIAFDEQGRLWSSEMGPRGGDELNLITRGSNYGWPRASDGSHYDGRDIPDHRSGDGFVAPTAFWTPSISPAGLMIYTGSTFLWRGDAFLPALSGRGLARVALDGTTVTARDFWDLEARIRDVVQGPDGLIYLLEDGPNGRLLQLAPR</sequence>
<protein>
    <submittedName>
        <fullName evidence="2">Dehydrogenase</fullName>
    </submittedName>
</protein>
<evidence type="ECO:0000313" key="2">
    <source>
        <dbReference type="EMBL" id="GMA20464.1"/>
    </source>
</evidence>
<comment type="caution">
    <text evidence="2">The sequence shown here is derived from an EMBL/GenBank/DDBJ whole genome shotgun (WGS) entry which is preliminary data.</text>
</comment>
<dbReference type="EMBL" id="BSUJ01000001">
    <property type="protein sequence ID" value="GMA20464.1"/>
    <property type="molecule type" value="Genomic_DNA"/>
</dbReference>
<dbReference type="Gene3D" id="2.120.10.30">
    <property type="entry name" value="TolB, C-terminal domain"/>
    <property type="match status" value="1"/>
</dbReference>
<dbReference type="SUPFAM" id="SSF50952">
    <property type="entry name" value="Soluble quinoprotein glucose dehydrogenase"/>
    <property type="match status" value="1"/>
</dbReference>
<dbReference type="InterPro" id="IPR011041">
    <property type="entry name" value="Quinoprot_gluc/sorb_DH_b-prop"/>
</dbReference>
<evidence type="ECO:0000259" key="1">
    <source>
        <dbReference type="Pfam" id="PF07995"/>
    </source>
</evidence>
<dbReference type="InterPro" id="IPR012938">
    <property type="entry name" value="Glc/Sorbosone_DH"/>
</dbReference>
<organism evidence="2 3">
    <name type="scientific">Arsenicicoccus piscis</name>
    <dbReference type="NCBI Taxonomy" id="673954"/>
    <lineage>
        <taxon>Bacteria</taxon>
        <taxon>Bacillati</taxon>
        <taxon>Actinomycetota</taxon>
        <taxon>Actinomycetes</taxon>
        <taxon>Micrococcales</taxon>
        <taxon>Intrasporangiaceae</taxon>
        <taxon>Arsenicicoccus</taxon>
    </lineage>
</organism>
<dbReference type="PANTHER" id="PTHR19328:SF75">
    <property type="entry name" value="ALDOSE SUGAR DEHYDROGENASE YLII"/>
    <property type="match status" value="1"/>
</dbReference>
<dbReference type="Proteomes" id="UP001157109">
    <property type="component" value="Unassembled WGS sequence"/>
</dbReference>
<dbReference type="InterPro" id="IPR011042">
    <property type="entry name" value="6-blade_b-propeller_TolB-like"/>
</dbReference>
<feature type="domain" description="Glucose/Sorbosone dehydrogenase" evidence="1">
    <location>
        <begin position="16"/>
        <end position="345"/>
    </location>
</feature>
<accession>A0ABQ6HSG2</accession>
<evidence type="ECO:0000313" key="3">
    <source>
        <dbReference type="Proteomes" id="UP001157109"/>
    </source>
</evidence>
<proteinExistence type="predicted"/>
<gene>
    <name evidence="2" type="primary">yliI</name>
    <name evidence="2" type="ORF">GCM10025862_24850</name>
</gene>
<reference evidence="3" key="1">
    <citation type="journal article" date="2019" name="Int. J. Syst. Evol. Microbiol.">
        <title>The Global Catalogue of Microorganisms (GCM) 10K type strain sequencing project: providing services to taxonomists for standard genome sequencing and annotation.</title>
        <authorList>
            <consortium name="The Broad Institute Genomics Platform"/>
            <consortium name="The Broad Institute Genome Sequencing Center for Infectious Disease"/>
            <person name="Wu L."/>
            <person name="Ma J."/>
        </authorList>
    </citation>
    <scope>NUCLEOTIDE SEQUENCE [LARGE SCALE GENOMIC DNA]</scope>
    <source>
        <strain evidence="3">NBRC 105830</strain>
    </source>
</reference>
<dbReference type="Pfam" id="PF07995">
    <property type="entry name" value="GSDH"/>
    <property type="match status" value="1"/>
</dbReference>